<dbReference type="Gene3D" id="1.10.8.10">
    <property type="entry name" value="DNA helicase RuvA subunit, C-terminal domain"/>
    <property type="match status" value="1"/>
</dbReference>
<keyword evidence="3 4" id="KW-0496">Mitochondrion</keyword>
<protein>
    <recommendedName>
        <fullName evidence="4">Elongation factor Ts, mitochondrial</fullName>
        <shortName evidence="4">EF-Ts</shortName>
        <shortName evidence="4">EF-TsMt</shortName>
    </recommendedName>
</protein>
<reference evidence="6" key="1">
    <citation type="submission" date="2023-03" db="EMBL/GenBank/DDBJ databases">
        <title>Mating type loci evolution in Malassezia.</title>
        <authorList>
            <person name="Coelho M.A."/>
        </authorList>
    </citation>
    <scope>NUCLEOTIDE SEQUENCE</scope>
    <source>
        <strain evidence="6">CBS 11721</strain>
    </source>
</reference>
<dbReference type="Proteomes" id="UP001219933">
    <property type="component" value="Chromosome 1"/>
</dbReference>
<proteinExistence type="inferred from homology"/>
<dbReference type="PROSITE" id="PS01127">
    <property type="entry name" value="EF_TS_2"/>
    <property type="match status" value="1"/>
</dbReference>
<accession>A0AAF0J5U8</accession>
<evidence type="ECO:0000259" key="5">
    <source>
        <dbReference type="Pfam" id="PF00889"/>
    </source>
</evidence>
<dbReference type="InterPro" id="IPR036402">
    <property type="entry name" value="EF-Ts_dimer_sf"/>
</dbReference>
<evidence type="ECO:0000256" key="4">
    <source>
        <dbReference type="HAMAP-Rule" id="MF_03135"/>
    </source>
</evidence>
<dbReference type="HAMAP" id="MF_00050">
    <property type="entry name" value="EF_Ts"/>
    <property type="match status" value="1"/>
</dbReference>
<dbReference type="InterPro" id="IPR014039">
    <property type="entry name" value="Transl_elong_EFTs/EF1B_dimer"/>
</dbReference>
<dbReference type="SUPFAM" id="SSF54713">
    <property type="entry name" value="Elongation factor Ts (EF-Ts), dimerisation domain"/>
    <property type="match status" value="2"/>
</dbReference>
<dbReference type="InterPro" id="IPR001816">
    <property type="entry name" value="Transl_elong_EFTs/EF1B"/>
</dbReference>
<evidence type="ECO:0000256" key="2">
    <source>
        <dbReference type="ARBA" id="ARBA00022917"/>
    </source>
</evidence>
<comment type="function">
    <text evidence="4">Associates with the EF-Tu.GDP complex and induces the exchange of GDP to GTP. It remains bound to the aminoacyl-tRNA.EF-Tu.GTP complex up to the GTP hydrolysis stage on the ribosome.</text>
</comment>
<dbReference type="InterPro" id="IPR018101">
    <property type="entry name" value="Transl_elong_Ts_CS"/>
</dbReference>
<dbReference type="Gene3D" id="3.30.479.20">
    <property type="entry name" value="Elongation factor Ts, dimerisation domain"/>
    <property type="match status" value="2"/>
</dbReference>
<comment type="subcellular location">
    <subcellularLocation>
        <location evidence="4">Mitochondrion</location>
    </subcellularLocation>
</comment>
<evidence type="ECO:0000313" key="7">
    <source>
        <dbReference type="Proteomes" id="UP001219933"/>
    </source>
</evidence>
<dbReference type="GO" id="GO:0003746">
    <property type="term" value="F:translation elongation factor activity"/>
    <property type="evidence" value="ECO:0007669"/>
    <property type="project" value="UniProtKB-UniRule"/>
</dbReference>
<dbReference type="EMBL" id="CP119877">
    <property type="protein sequence ID" value="WFD33809.1"/>
    <property type="molecule type" value="Genomic_DNA"/>
</dbReference>
<comment type="similarity">
    <text evidence="4">Belongs to the EF-Ts family.</text>
</comment>
<keyword evidence="2 4" id="KW-0648">Protein biosynthesis</keyword>
<keyword evidence="7" id="KW-1185">Reference proteome</keyword>
<name>A0AAF0J5U8_9BASI</name>
<gene>
    <name evidence="4 6" type="primary">TSF1</name>
    <name evidence="6" type="ORF">MCUN1_000629</name>
</gene>
<feature type="domain" description="Translation elongation factor EFTs/EF1B dimerisation" evidence="5">
    <location>
        <begin position="110"/>
        <end position="270"/>
    </location>
</feature>
<dbReference type="PANTHER" id="PTHR11741:SF0">
    <property type="entry name" value="ELONGATION FACTOR TS, MITOCHONDRIAL"/>
    <property type="match status" value="1"/>
</dbReference>
<dbReference type="AlphaFoldDB" id="A0AAF0J5U8"/>
<keyword evidence="1 4" id="KW-0251">Elongation factor</keyword>
<dbReference type="GO" id="GO:0005739">
    <property type="term" value="C:mitochondrion"/>
    <property type="evidence" value="ECO:0007669"/>
    <property type="project" value="UniProtKB-SubCell"/>
</dbReference>
<dbReference type="PANTHER" id="PTHR11741">
    <property type="entry name" value="ELONGATION FACTOR TS"/>
    <property type="match status" value="1"/>
</dbReference>
<evidence type="ECO:0000256" key="1">
    <source>
        <dbReference type="ARBA" id="ARBA00022768"/>
    </source>
</evidence>
<dbReference type="GO" id="GO:0070125">
    <property type="term" value="P:mitochondrial translational elongation"/>
    <property type="evidence" value="ECO:0007669"/>
    <property type="project" value="TreeGrafter"/>
</dbReference>
<sequence length="366" mass="38042">MSTRAIAAAAVRGLHSSVYVRAARPSITAIAEVRRVVPGTSLMKAREALAASRSPAAPDTDDVAAAVKWLEADRQKEGARRAAKVATRRTAEGVVGLCSLADGVAERARGAIIELNCETDFVARNELFAALARDIAHTAAVYPLITDSVDGGAVSDIDINTFLDCPIAPFGAPLETPRTVRAAIVEAISRLGEKVELSRAAALFDTAGIVTGMFAHGTAAIPPADAATRATYAAGKVAALIAASIPRVPKDEESQKRTRALARSLARQAAGFETRSIDGGEASTDGPSTALLEQPFAMLLPTAQATSDGETPVRDVLAAWAQTHLGSADAVSVTALRRWEVGEQAAPVEDKAESFADEVKRAAGIS</sequence>
<evidence type="ECO:0000256" key="3">
    <source>
        <dbReference type="ARBA" id="ARBA00023128"/>
    </source>
</evidence>
<dbReference type="Pfam" id="PF00889">
    <property type="entry name" value="EF_TS"/>
    <property type="match status" value="1"/>
</dbReference>
<organism evidence="6 7">
    <name type="scientific">Malassezia cuniculi</name>
    <dbReference type="NCBI Taxonomy" id="948313"/>
    <lineage>
        <taxon>Eukaryota</taxon>
        <taxon>Fungi</taxon>
        <taxon>Dikarya</taxon>
        <taxon>Basidiomycota</taxon>
        <taxon>Ustilaginomycotina</taxon>
        <taxon>Malasseziomycetes</taxon>
        <taxon>Malasseziales</taxon>
        <taxon>Malasseziaceae</taxon>
        <taxon>Malassezia</taxon>
    </lineage>
</organism>
<evidence type="ECO:0000313" key="6">
    <source>
        <dbReference type="EMBL" id="WFD33809.1"/>
    </source>
</evidence>